<feature type="domain" description="Peptidase M10 metallopeptidase" evidence="6">
    <location>
        <begin position="148"/>
        <end position="278"/>
    </location>
</feature>
<keyword evidence="1" id="KW-0645">Protease</keyword>
<dbReference type="InterPro" id="IPR024079">
    <property type="entry name" value="MetalloPept_cat_dom_sf"/>
</dbReference>
<comment type="caution">
    <text evidence="7">The sequence shown here is derived from an EMBL/GenBank/DDBJ whole genome shotgun (WGS) entry which is preliminary data.</text>
</comment>
<proteinExistence type="predicted"/>
<dbReference type="GO" id="GO:0004222">
    <property type="term" value="F:metalloendopeptidase activity"/>
    <property type="evidence" value="ECO:0007669"/>
    <property type="project" value="InterPro"/>
</dbReference>
<evidence type="ECO:0000256" key="5">
    <source>
        <dbReference type="SAM" id="Coils"/>
    </source>
</evidence>
<sequence length="300" mass="34699">MLKKLILLTILVITFIILLGKVEQPLDGRLDQIFKQPCSQPIHWKIGKIDPRFNISKEDFTSDIEKAASVWEKSQNKNLFSYDTQSPFTINLIYDDRQALTSQIDITEKALDNKEQSIKPEIAVFEKRSAEFKKRLDEYNRQVINWNNRGGAPEEEYKKFNEENQQLAEEANQLNTMAQALNQKTNQFNTDIRNLNQTIQTFNKVLTDRPEAGVYDDKQKKIDIYIFLSQNELIRTLAHELGHALGLEHIANPKAIMFSNSNEQTNLTNDDKAALEKICHDLNLIDRLKKNLLEPAGYSF</sequence>
<reference evidence="7 8" key="1">
    <citation type="journal article" date="2016" name="Nat. Commun.">
        <title>Thousands of microbial genomes shed light on interconnected biogeochemical processes in an aquifer system.</title>
        <authorList>
            <person name="Anantharaman K."/>
            <person name="Brown C.T."/>
            <person name="Hug L.A."/>
            <person name="Sharon I."/>
            <person name="Castelle C.J."/>
            <person name="Probst A.J."/>
            <person name="Thomas B.C."/>
            <person name="Singh A."/>
            <person name="Wilkins M.J."/>
            <person name="Karaoz U."/>
            <person name="Brodie E.L."/>
            <person name="Williams K.H."/>
            <person name="Hubbard S.S."/>
            <person name="Banfield J.F."/>
        </authorList>
    </citation>
    <scope>NUCLEOTIDE SEQUENCE [LARGE SCALE GENOMIC DNA]</scope>
</reference>
<dbReference type="STRING" id="1797724.A3A48_04305"/>
<feature type="coiled-coil region" evidence="5">
    <location>
        <begin position="97"/>
        <end position="198"/>
    </location>
</feature>
<keyword evidence="2" id="KW-0479">Metal-binding</keyword>
<evidence type="ECO:0000259" key="6">
    <source>
        <dbReference type="Pfam" id="PF00413"/>
    </source>
</evidence>
<dbReference type="InterPro" id="IPR001818">
    <property type="entry name" value="Pept_M10_metallopeptidase"/>
</dbReference>
<evidence type="ECO:0000256" key="3">
    <source>
        <dbReference type="ARBA" id="ARBA00022801"/>
    </source>
</evidence>
<dbReference type="GO" id="GO:0031012">
    <property type="term" value="C:extracellular matrix"/>
    <property type="evidence" value="ECO:0007669"/>
    <property type="project" value="InterPro"/>
</dbReference>
<dbReference type="SUPFAM" id="SSF55486">
    <property type="entry name" value="Metalloproteases ('zincins'), catalytic domain"/>
    <property type="match status" value="1"/>
</dbReference>
<dbReference type="InterPro" id="IPR021190">
    <property type="entry name" value="Pept_M10A"/>
</dbReference>
<protein>
    <recommendedName>
        <fullName evidence="6">Peptidase M10 metallopeptidase domain-containing protein</fullName>
    </recommendedName>
</protein>
<keyword evidence="5" id="KW-0175">Coiled coil</keyword>
<evidence type="ECO:0000256" key="1">
    <source>
        <dbReference type="ARBA" id="ARBA00022670"/>
    </source>
</evidence>
<keyword evidence="4" id="KW-0862">Zinc</keyword>
<name>A0A1F5GPZ4_9BACT</name>
<dbReference type="AlphaFoldDB" id="A0A1F5GPZ4"/>
<dbReference type="GO" id="GO:0006508">
    <property type="term" value="P:proteolysis"/>
    <property type="evidence" value="ECO:0007669"/>
    <property type="project" value="UniProtKB-KW"/>
</dbReference>
<gene>
    <name evidence="7" type="ORF">A3A48_04305</name>
</gene>
<dbReference type="Pfam" id="PF00413">
    <property type="entry name" value="Peptidase_M10"/>
    <property type="match status" value="1"/>
</dbReference>
<accession>A0A1F5GPZ4</accession>
<organism evidence="7 8">
    <name type="scientific">Candidatus Curtissbacteria bacterium RIFCSPLOWO2_01_FULL_37_9</name>
    <dbReference type="NCBI Taxonomy" id="1797724"/>
    <lineage>
        <taxon>Bacteria</taxon>
        <taxon>Candidatus Curtissiibacteriota</taxon>
    </lineage>
</organism>
<evidence type="ECO:0000256" key="2">
    <source>
        <dbReference type="ARBA" id="ARBA00022723"/>
    </source>
</evidence>
<dbReference type="EMBL" id="MFBN01000056">
    <property type="protein sequence ID" value="OGD93924.1"/>
    <property type="molecule type" value="Genomic_DNA"/>
</dbReference>
<dbReference type="GO" id="GO:0008270">
    <property type="term" value="F:zinc ion binding"/>
    <property type="evidence" value="ECO:0007669"/>
    <property type="project" value="InterPro"/>
</dbReference>
<dbReference type="PRINTS" id="PR00138">
    <property type="entry name" value="MATRIXIN"/>
</dbReference>
<evidence type="ECO:0000313" key="8">
    <source>
        <dbReference type="Proteomes" id="UP000178336"/>
    </source>
</evidence>
<dbReference type="Gene3D" id="3.40.390.10">
    <property type="entry name" value="Collagenase (Catalytic Domain)"/>
    <property type="match status" value="1"/>
</dbReference>
<evidence type="ECO:0000313" key="7">
    <source>
        <dbReference type="EMBL" id="OGD93924.1"/>
    </source>
</evidence>
<evidence type="ECO:0000256" key="4">
    <source>
        <dbReference type="ARBA" id="ARBA00022833"/>
    </source>
</evidence>
<dbReference type="Proteomes" id="UP000178336">
    <property type="component" value="Unassembled WGS sequence"/>
</dbReference>
<keyword evidence="3" id="KW-0378">Hydrolase</keyword>